<accession>A0A5Y5T9I5</accession>
<organism evidence="3">
    <name type="scientific">Salmonella enterica</name>
    <name type="common">Salmonella choleraesuis</name>
    <dbReference type="NCBI Taxonomy" id="28901"/>
    <lineage>
        <taxon>Bacteria</taxon>
        <taxon>Pseudomonadati</taxon>
        <taxon>Pseudomonadota</taxon>
        <taxon>Gammaproteobacteria</taxon>
        <taxon>Enterobacterales</taxon>
        <taxon>Enterobacteriaceae</taxon>
        <taxon>Salmonella</taxon>
    </lineage>
</organism>
<dbReference type="EMBL" id="AAJCCP010000007">
    <property type="protein sequence ID" value="ECK5213887.1"/>
    <property type="molecule type" value="Genomic_DNA"/>
</dbReference>
<feature type="coiled-coil region" evidence="1">
    <location>
        <begin position="39"/>
        <end position="85"/>
    </location>
</feature>
<sequence>MTKDTQKSSKLSRNRDCNEIDSNSRKSVSERITDSVAEKQKINQQIMQIELKLSLLRTRKGNMQESEYQKQMSELISQRAKLKRLSSIN</sequence>
<feature type="region of interest" description="Disordered" evidence="2">
    <location>
        <begin position="1"/>
        <end position="33"/>
    </location>
</feature>
<dbReference type="AlphaFoldDB" id="A0A5Y5T9I5"/>
<comment type="caution">
    <text evidence="3">The sequence shown here is derived from an EMBL/GenBank/DDBJ whole genome shotgun (WGS) entry which is preliminary data.</text>
</comment>
<reference evidence="3" key="1">
    <citation type="submission" date="2019-08" db="EMBL/GenBank/DDBJ databases">
        <authorList>
            <consortium name="PulseNet: The National Subtyping Network for Foodborne Disease Surveillance"/>
            <person name="Tarr C.L."/>
            <person name="Trees E."/>
            <person name="Katz L.S."/>
            <person name="Carleton-Romer H.A."/>
            <person name="Stroika S."/>
            <person name="Kucerova Z."/>
            <person name="Roache K.F."/>
            <person name="Sabol A.L."/>
            <person name="Besser J."/>
            <person name="Gerner-Smidt P."/>
        </authorList>
    </citation>
    <scope>NUCLEOTIDE SEQUENCE</scope>
    <source>
        <strain evidence="3">PNUSAS086289</strain>
    </source>
</reference>
<protein>
    <submittedName>
        <fullName evidence="3">Uncharacterized protein</fullName>
    </submittedName>
</protein>
<dbReference type="RefSeq" id="WP_410002181.1">
    <property type="nucleotide sequence ID" value="NZ_BIMS01000012.1"/>
</dbReference>
<evidence type="ECO:0000256" key="2">
    <source>
        <dbReference type="SAM" id="MobiDB-lite"/>
    </source>
</evidence>
<name>A0A5Y5T9I5_SALER</name>
<evidence type="ECO:0000256" key="1">
    <source>
        <dbReference type="SAM" id="Coils"/>
    </source>
</evidence>
<gene>
    <name evidence="3" type="ORF">FRL26_09350</name>
</gene>
<keyword evidence="1" id="KW-0175">Coiled coil</keyword>
<proteinExistence type="predicted"/>
<evidence type="ECO:0000313" key="3">
    <source>
        <dbReference type="EMBL" id="ECK5213887.1"/>
    </source>
</evidence>